<keyword evidence="7" id="KW-0503">Monooxygenase</keyword>
<dbReference type="UniPathway" id="UPA00232"/>
<dbReference type="InterPro" id="IPR051205">
    <property type="entry name" value="UbiH/COQ6_monooxygenase"/>
</dbReference>
<evidence type="ECO:0000259" key="9">
    <source>
        <dbReference type="Pfam" id="PF01494"/>
    </source>
</evidence>
<name>A8PLI2_9COXI</name>
<dbReference type="PANTHER" id="PTHR43876:SF8">
    <property type="entry name" value="2-OCTAPRENYL-6-METHOXYPHENOL HYDROXYLASE"/>
    <property type="match status" value="1"/>
</dbReference>
<evidence type="ECO:0000256" key="2">
    <source>
        <dbReference type="ARBA" id="ARBA00004749"/>
    </source>
</evidence>
<evidence type="ECO:0000256" key="4">
    <source>
        <dbReference type="ARBA" id="ARBA00022630"/>
    </source>
</evidence>
<dbReference type="GO" id="GO:0008681">
    <property type="term" value="F:2-octaprenyl-6-methoxyphenol hydroxylase activity"/>
    <property type="evidence" value="ECO:0007669"/>
    <property type="project" value="TreeGrafter"/>
</dbReference>
<comment type="cofactor">
    <cofactor evidence="1">
        <name>FAD</name>
        <dbReference type="ChEBI" id="CHEBI:57692"/>
    </cofactor>
</comment>
<keyword evidence="6" id="KW-0560">Oxidoreductase</keyword>
<evidence type="ECO:0000256" key="6">
    <source>
        <dbReference type="ARBA" id="ARBA00023002"/>
    </source>
</evidence>
<dbReference type="Proteomes" id="UP000054075">
    <property type="component" value="Unassembled WGS sequence"/>
</dbReference>
<dbReference type="GO" id="GO:0071949">
    <property type="term" value="F:FAD binding"/>
    <property type="evidence" value="ECO:0007669"/>
    <property type="project" value="InterPro"/>
</dbReference>
<dbReference type="GO" id="GO:0006744">
    <property type="term" value="P:ubiquinone biosynthetic process"/>
    <property type="evidence" value="ECO:0007669"/>
    <property type="project" value="UniProtKB-UniPathway"/>
</dbReference>
<proteinExistence type="inferred from homology"/>
<gene>
    <name evidence="10" type="ORF">RICGR_0435</name>
</gene>
<keyword evidence="4" id="KW-0285">Flavoprotein</keyword>
<evidence type="ECO:0000313" key="11">
    <source>
        <dbReference type="Proteomes" id="UP000054075"/>
    </source>
</evidence>
<dbReference type="PANTHER" id="PTHR43876">
    <property type="entry name" value="UBIQUINONE BIOSYNTHESIS MONOOXYGENASE COQ6, MITOCHONDRIAL"/>
    <property type="match status" value="1"/>
</dbReference>
<keyword evidence="8" id="KW-0472">Membrane</keyword>
<keyword evidence="11" id="KW-1185">Reference proteome</keyword>
<dbReference type="eggNOG" id="COG0654">
    <property type="taxonomic scope" value="Bacteria"/>
</dbReference>
<organism evidence="10 11">
    <name type="scientific">Rickettsiella grylli</name>
    <dbReference type="NCBI Taxonomy" id="59196"/>
    <lineage>
        <taxon>Bacteria</taxon>
        <taxon>Pseudomonadati</taxon>
        <taxon>Pseudomonadota</taxon>
        <taxon>Gammaproteobacteria</taxon>
        <taxon>Legionellales</taxon>
        <taxon>Coxiellaceae</taxon>
        <taxon>Rickettsiella</taxon>
    </lineage>
</organism>
<evidence type="ECO:0000256" key="3">
    <source>
        <dbReference type="ARBA" id="ARBA00005349"/>
    </source>
</evidence>
<dbReference type="InterPro" id="IPR002938">
    <property type="entry name" value="FAD-bd"/>
</dbReference>
<dbReference type="PRINTS" id="PR00420">
    <property type="entry name" value="RNGMNOXGNASE"/>
</dbReference>
<accession>A8PLI2</accession>
<dbReference type="InterPro" id="IPR036188">
    <property type="entry name" value="FAD/NAD-bd_sf"/>
</dbReference>
<comment type="similarity">
    <text evidence="3">Belongs to the UbiH/COQ6 family.</text>
</comment>
<dbReference type="SUPFAM" id="SSF51905">
    <property type="entry name" value="FAD/NAD(P)-binding domain"/>
    <property type="match status" value="1"/>
</dbReference>
<comment type="caution">
    <text evidence="10">The sequence shown here is derived from an EMBL/GenBank/DDBJ whole genome shotgun (WGS) entry which is preliminary data.</text>
</comment>
<evidence type="ECO:0000256" key="7">
    <source>
        <dbReference type="ARBA" id="ARBA00023033"/>
    </source>
</evidence>
<reference evidence="10" key="1">
    <citation type="submission" date="2006-04" db="EMBL/GenBank/DDBJ databases">
        <authorList>
            <person name="Seshadri R."/>
            <person name="Federici B.A."/>
        </authorList>
    </citation>
    <scope>NUCLEOTIDE SEQUENCE [LARGE SCALE GENOMIC DNA]</scope>
</reference>
<dbReference type="EMBL" id="AAQJ02000001">
    <property type="protein sequence ID" value="EDP47034.1"/>
    <property type="molecule type" value="Genomic_DNA"/>
</dbReference>
<keyword evidence="8" id="KW-1133">Transmembrane helix</keyword>
<protein>
    <submittedName>
        <fullName evidence="10">Ubiquinone biosynthesis hydroxylase, UbiH/UbiF/VisC/COQ6</fullName>
    </submittedName>
</protein>
<evidence type="ECO:0000256" key="1">
    <source>
        <dbReference type="ARBA" id="ARBA00001974"/>
    </source>
</evidence>
<dbReference type="NCBIfam" id="TIGR01988">
    <property type="entry name" value="Ubi-OHases"/>
    <property type="match status" value="1"/>
</dbReference>
<keyword evidence="8" id="KW-0812">Transmembrane</keyword>
<sequence length="424" mass="47476">MKPEYDILIVGAGIVGSSLALALSALPLRIGLIEQFPFNSLEETLSLPSKPIALNLASLRILKALKVWPALEPYANPIFRVKVSQQGYFGQLKISAEELGVPQLGAVIPAARLGMELIKALCRLKAPHRAQGSLDLYNPATCVSIHKPKTHWQVVLQTFQNEKKTIHARLIIAADGTDSTVRTLLKIGLKMNSTVERALMTFIESSRHHQHHAYQRFTQEGIIACLPLRENKIGLVWTSEQQTIETLQNLMESEFLERVQQHFSYRFGKLLNYSKPQIYSLKKGVSECQAQAGLLLLGNAAHTLLPIAAQGLNLGLYDMAECVDVITNALKANTDLGDKHVAHAYLQARVSSQQHIIRLTERLKRLQPRFGPLTFIYNNGLLTMDLIPRAKRNLSHRLMGTHGRLPRLVRGLTLQQEEYEYAKI</sequence>
<dbReference type="AlphaFoldDB" id="A8PLI2"/>
<keyword evidence="5" id="KW-0274">FAD</keyword>
<evidence type="ECO:0000256" key="5">
    <source>
        <dbReference type="ARBA" id="ARBA00022827"/>
    </source>
</evidence>
<feature type="transmembrane region" description="Helical" evidence="8">
    <location>
        <begin position="7"/>
        <end position="28"/>
    </location>
</feature>
<dbReference type="Pfam" id="PF01494">
    <property type="entry name" value="FAD_binding_3"/>
    <property type="match status" value="1"/>
</dbReference>
<comment type="pathway">
    <text evidence="2">Cofactor biosynthesis; ubiquinone biosynthesis.</text>
</comment>
<evidence type="ECO:0000256" key="8">
    <source>
        <dbReference type="SAM" id="Phobius"/>
    </source>
</evidence>
<reference evidence="10" key="2">
    <citation type="submission" date="2007-10" db="EMBL/GenBank/DDBJ databases">
        <authorList>
            <person name="Myers G.S."/>
        </authorList>
    </citation>
    <scope>NUCLEOTIDE SEQUENCE [LARGE SCALE GENOMIC DNA]</scope>
</reference>
<keyword evidence="10" id="KW-0830">Ubiquinone</keyword>
<dbReference type="OrthoDB" id="9769565at2"/>
<feature type="domain" description="FAD-binding" evidence="9">
    <location>
        <begin position="4"/>
        <end position="335"/>
    </location>
</feature>
<dbReference type="STRING" id="59196.RICGR_0435"/>
<dbReference type="InterPro" id="IPR010971">
    <property type="entry name" value="UbiH/COQ6"/>
</dbReference>
<dbReference type="Gene3D" id="3.50.50.60">
    <property type="entry name" value="FAD/NAD(P)-binding domain"/>
    <property type="match status" value="2"/>
</dbReference>
<evidence type="ECO:0000313" key="10">
    <source>
        <dbReference type="EMBL" id="EDP47034.1"/>
    </source>
</evidence>
<dbReference type="RefSeq" id="WP_006035996.1">
    <property type="nucleotide sequence ID" value="NZ_AAQJ02000001.1"/>
</dbReference>